<dbReference type="Proteomes" id="UP000386466">
    <property type="component" value="Unassembled WGS sequence"/>
</dbReference>
<name>A0A485NMH4_LYNPA</name>
<dbReference type="AlphaFoldDB" id="A0A485NMH4"/>
<keyword evidence="2" id="KW-1185">Reference proteome</keyword>
<organism evidence="1 2">
    <name type="scientific">Lynx pardinus</name>
    <name type="common">Iberian lynx</name>
    <name type="synonym">Felis pardina</name>
    <dbReference type="NCBI Taxonomy" id="191816"/>
    <lineage>
        <taxon>Eukaryota</taxon>
        <taxon>Metazoa</taxon>
        <taxon>Chordata</taxon>
        <taxon>Craniata</taxon>
        <taxon>Vertebrata</taxon>
        <taxon>Euteleostomi</taxon>
        <taxon>Mammalia</taxon>
        <taxon>Eutheria</taxon>
        <taxon>Laurasiatheria</taxon>
        <taxon>Carnivora</taxon>
        <taxon>Feliformia</taxon>
        <taxon>Felidae</taxon>
        <taxon>Felinae</taxon>
        <taxon>Lynx</taxon>
    </lineage>
</organism>
<sequence length="76" mass="8710">MVQENKIRHQLNQRVLLAKDNLGRTAMKKIKKIKEMRSKVSSHLNAGTTATSITYKDAQKTLNHRIAKRQHSQSIS</sequence>
<reference evidence="1 2" key="1">
    <citation type="submission" date="2019-01" db="EMBL/GenBank/DDBJ databases">
        <authorList>
            <person name="Alioto T."/>
            <person name="Alioto T."/>
        </authorList>
    </citation>
    <scope>NUCLEOTIDE SEQUENCE [LARGE SCALE GENOMIC DNA]</scope>
</reference>
<proteinExistence type="predicted"/>
<protein>
    <submittedName>
        <fullName evidence="1">Uncharacterized protein</fullName>
    </submittedName>
</protein>
<evidence type="ECO:0000313" key="1">
    <source>
        <dbReference type="EMBL" id="VFV31292.1"/>
    </source>
</evidence>
<accession>A0A485NMH4</accession>
<gene>
    <name evidence="1" type="ORF">LYPA_23C006126</name>
</gene>
<dbReference type="EMBL" id="CAAGRJ010015371">
    <property type="protein sequence ID" value="VFV31292.1"/>
    <property type="molecule type" value="Genomic_DNA"/>
</dbReference>
<evidence type="ECO:0000313" key="2">
    <source>
        <dbReference type="Proteomes" id="UP000386466"/>
    </source>
</evidence>